<dbReference type="GeneID" id="5979795"/>
<dbReference type="VEuPathDB" id="FungiDB:JI435_446610"/>
<evidence type="ECO:0000256" key="1">
    <source>
        <dbReference type="SAM" id="SignalP"/>
    </source>
</evidence>
<dbReference type="RefSeq" id="XP_001802884.1">
    <property type="nucleotide sequence ID" value="XM_001802832.1"/>
</dbReference>
<accession>Q0U6F1</accession>
<keyword evidence="1" id="KW-0732">Signal</keyword>
<dbReference type="KEGG" id="pno:SNOG_12663"/>
<name>Q0U6F1_PHANO</name>
<dbReference type="InParanoid" id="Q0U6F1"/>
<evidence type="ECO:0000313" key="3">
    <source>
        <dbReference type="Proteomes" id="UP000001055"/>
    </source>
</evidence>
<evidence type="ECO:0000313" key="2">
    <source>
        <dbReference type="EMBL" id="EAT79961.2"/>
    </source>
</evidence>
<dbReference type="AlphaFoldDB" id="Q0U6F1"/>
<dbReference type="VEuPathDB" id="FungiDB:JI435_446600"/>
<organism evidence="2 3">
    <name type="scientific">Phaeosphaeria nodorum (strain SN15 / ATCC MYA-4574 / FGSC 10173)</name>
    <name type="common">Glume blotch fungus</name>
    <name type="synonym">Parastagonospora nodorum</name>
    <dbReference type="NCBI Taxonomy" id="321614"/>
    <lineage>
        <taxon>Eukaryota</taxon>
        <taxon>Fungi</taxon>
        <taxon>Dikarya</taxon>
        <taxon>Ascomycota</taxon>
        <taxon>Pezizomycotina</taxon>
        <taxon>Dothideomycetes</taxon>
        <taxon>Pleosporomycetidae</taxon>
        <taxon>Pleosporales</taxon>
        <taxon>Pleosporineae</taxon>
        <taxon>Phaeosphaeriaceae</taxon>
        <taxon>Parastagonospora</taxon>
    </lineage>
</organism>
<dbReference type="Proteomes" id="UP000001055">
    <property type="component" value="Unassembled WGS sequence"/>
</dbReference>
<feature type="signal peptide" evidence="1">
    <location>
        <begin position="1"/>
        <end position="17"/>
    </location>
</feature>
<dbReference type="EMBL" id="CH445347">
    <property type="protein sequence ID" value="EAT79961.2"/>
    <property type="molecule type" value="Genomic_DNA"/>
</dbReference>
<feature type="chain" id="PRO_5004177530" evidence="1">
    <location>
        <begin position="18"/>
        <end position="337"/>
    </location>
</feature>
<proteinExistence type="predicted"/>
<sequence>MVVVTTVIILMLVMVEAEEVTVEEVVEVDLILLGLYIGPLLARIRDLSSNDSSRSLMDTDYGLPVSMHRPFVTLDEQYDEPLSFRRRLKQVTELTAENSKVHFHEHDKAFDFVYYKPFDTRGFGLMGVNRETRQEMVGLMFHDNITVVFRYPLSNRGIFYPGSGTINARVPPPDAYPWNEMETPEEMTFKLASSLDDIAQHCTLLMSLVISVPISPCKELPGVSSEALDAVVKVLANISLQRQFLEVVAVMDLGAILKIVEEDGTLNLQKSLSVDTYENVKLDLQPYEHTGRGIVISEWAAAVFQEFLLYEYGQPTRFVNKDEYEHMRLKSACLCPR</sequence>
<gene>
    <name evidence="2" type="ORF">SNOG_12663</name>
</gene>
<reference evidence="3" key="1">
    <citation type="journal article" date="2007" name="Plant Cell">
        <title>Dothideomycete-plant interactions illuminated by genome sequencing and EST analysis of the wheat pathogen Stagonospora nodorum.</title>
        <authorList>
            <person name="Hane J.K."/>
            <person name="Lowe R.G."/>
            <person name="Solomon P.S."/>
            <person name="Tan K.C."/>
            <person name="Schoch C.L."/>
            <person name="Spatafora J.W."/>
            <person name="Crous P.W."/>
            <person name="Kodira C."/>
            <person name="Birren B.W."/>
            <person name="Galagan J.E."/>
            <person name="Torriani S.F."/>
            <person name="McDonald B.A."/>
            <person name="Oliver R.P."/>
        </authorList>
    </citation>
    <scope>NUCLEOTIDE SEQUENCE [LARGE SCALE GENOMIC DNA]</scope>
    <source>
        <strain evidence="3">SN15 / ATCC MYA-4574 / FGSC 10173</strain>
    </source>
</reference>
<protein>
    <submittedName>
        <fullName evidence="2">Uncharacterized protein</fullName>
    </submittedName>
</protein>